<dbReference type="PANTHER" id="PTHR12526">
    <property type="entry name" value="GLYCOSYLTRANSFERASE"/>
    <property type="match status" value="1"/>
</dbReference>
<dbReference type="EMBL" id="FAOZ01000020">
    <property type="protein sequence ID" value="CUU58520.1"/>
    <property type="molecule type" value="Genomic_DNA"/>
</dbReference>
<accession>A0A0S4QUK2</accession>
<organism evidence="1 2">
    <name type="scientific">Parafrankia irregularis</name>
    <dbReference type="NCBI Taxonomy" id="795642"/>
    <lineage>
        <taxon>Bacteria</taxon>
        <taxon>Bacillati</taxon>
        <taxon>Actinomycetota</taxon>
        <taxon>Actinomycetes</taxon>
        <taxon>Frankiales</taxon>
        <taxon>Frankiaceae</taxon>
        <taxon>Parafrankia</taxon>
    </lineage>
</organism>
<dbReference type="RefSeq" id="WP_091281754.1">
    <property type="nucleotide sequence ID" value="NZ_FAOZ01000020.1"/>
</dbReference>
<dbReference type="Proteomes" id="UP000198802">
    <property type="component" value="Unassembled WGS sequence"/>
</dbReference>
<reference evidence="2" key="1">
    <citation type="submission" date="2015-11" db="EMBL/GenBank/DDBJ databases">
        <authorList>
            <person name="Varghese N."/>
        </authorList>
    </citation>
    <scope>NUCLEOTIDE SEQUENCE [LARGE SCALE GENOMIC DNA]</scope>
    <source>
        <strain evidence="2">DSM 45899</strain>
    </source>
</reference>
<keyword evidence="2" id="KW-1185">Reference proteome</keyword>
<dbReference type="GO" id="GO:0016757">
    <property type="term" value="F:glycosyltransferase activity"/>
    <property type="evidence" value="ECO:0007669"/>
    <property type="project" value="TreeGrafter"/>
</dbReference>
<dbReference type="SUPFAM" id="SSF53756">
    <property type="entry name" value="UDP-Glycosyltransferase/glycogen phosphorylase"/>
    <property type="match status" value="1"/>
</dbReference>
<proteinExistence type="predicted"/>
<dbReference type="AlphaFoldDB" id="A0A0S4QUK2"/>
<evidence type="ECO:0000313" key="1">
    <source>
        <dbReference type="EMBL" id="CUU58520.1"/>
    </source>
</evidence>
<name>A0A0S4QUK2_9ACTN</name>
<keyword evidence="1" id="KW-0808">Transferase</keyword>
<protein>
    <submittedName>
        <fullName evidence="1">Glycosyltransferase involved in cell wall bisynthesis</fullName>
    </submittedName>
</protein>
<sequence length="410" mass="43433">MSRAVRAPDLAGAAQWRQCVTVCATNRWDGVKLHDRSLAEQLARHVPVLYVDPPISPATPRRRADIAAPASPRVRMVADNLAQLAPVVLPGLRRRGVATANSEIVRRQIRRAVRDLGVPVAALVEADVLLPAFGAARERLRVYWAQDDYAGGAALLGLDPVRVQVAEVRVAAKADVVITASPVVHDKLAALGASPILIPYGCDPEAFAGVETAADPEDVDLPGPVAGLVGHINARIDLGLLEAVAEAGHSLLLVGPIDPTFEPDRMRALLGRKNVVSVGRKPAESLPSYLKAIDVGLVPYVDTAFNRGSFPLKTLEYLAAGRAAVSTDLPATRWLDSSLIVTATTPPEFEAAVAAELQRERSGQLAAARRAFAESHSWARRAADFAAAIRVTRPDGSVSISGGDRPGGTQ</sequence>
<gene>
    <name evidence="1" type="ORF">Ga0074812_12018</name>
</gene>
<dbReference type="Pfam" id="PF13692">
    <property type="entry name" value="Glyco_trans_1_4"/>
    <property type="match status" value="1"/>
</dbReference>
<evidence type="ECO:0000313" key="2">
    <source>
        <dbReference type="Proteomes" id="UP000198802"/>
    </source>
</evidence>
<dbReference type="Gene3D" id="3.40.50.2000">
    <property type="entry name" value="Glycogen Phosphorylase B"/>
    <property type="match status" value="1"/>
</dbReference>
<dbReference type="PANTHER" id="PTHR12526:SF600">
    <property type="entry name" value="GLYCOSYL TRANSFERASE GROUP 1"/>
    <property type="match status" value="1"/>
</dbReference>